<comment type="caution">
    <text evidence="2">The sequence shown here is derived from an EMBL/GenBank/DDBJ whole genome shotgun (WGS) entry which is preliminary data.</text>
</comment>
<accession>A0AAV6XJ37</accession>
<dbReference type="AlphaFoldDB" id="A0AAV6XJ37"/>
<sequence length="146" mass="17102">MRTPQIEMMERFKSLQEEMRQSLEEACKKYQKTSLSLLSMYKKATKILREYMLRFNDVALEVPSTNAKVLANAFAQGLNDGDFYQSLAKKSAIHFDNLLARSEKYMNIEEAIRMKGTKAPIPNNDRRETRRLPKRPCVEEKYEVDN</sequence>
<keyword evidence="3" id="KW-1185">Reference proteome</keyword>
<feature type="region of interest" description="Disordered" evidence="1">
    <location>
        <begin position="117"/>
        <end position="146"/>
    </location>
</feature>
<protein>
    <submittedName>
        <fullName evidence="2">Uncharacterized protein</fullName>
    </submittedName>
</protein>
<name>A0AAV6XJ37_9LAMI</name>
<proteinExistence type="predicted"/>
<reference evidence="2" key="1">
    <citation type="submission" date="2019-10" db="EMBL/GenBank/DDBJ databases">
        <authorList>
            <person name="Zhang R."/>
            <person name="Pan Y."/>
            <person name="Wang J."/>
            <person name="Ma R."/>
            <person name="Yu S."/>
        </authorList>
    </citation>
    <scope>NUCLEOTIDE SEQUENCE</scope>
    <source>
        <strain evidence="2">LA-IB0</strain>
        <tissue evidence="2">Leaf</tissue>
    </source>
</reference>
<dbReference type="Proteomes" id="UP000826271">
    <property type="component" value="Unassembled WGS sequence"/>
</dbReference>
<organism evidence="2 3">
    <name type="scientific">Buddleja alternifolia</name>
    <dbReference type="NCBI Taxonomy" id="168488"/>
    <lineage>
        <taxon>Eukaryota</taxon>
        <taxon>Viridiplantae</taxon>
        <taxon>Streptophyta</taxon>
        <taxon>Embryophyta</taxon>
        <taxon>Tracheophyta</taxon>
        <taxon>Spermatophyta</taxon>
        <taxon>Magnoliopsida</taxon>
        <taxon>eudicotyledons</taxon>
        <taxon>Gunneridae</taxon>
        <taxon>Pentapetalae</taxon>
        <taxon>asterids</taxon>
        <taxon>lamiids</taxon>
        <taxon>Lamiales</taxon>
        <taxon>Scrophulariaceae</taxon>
        <taxon>Buddlejeae</taxon>
        <taxon>Buddleja</taxon>
    </lineage>
</organism>
<evidence type="ECO:0000313" key="3">
    <source>
        <dbReference type="Proteomes" id="UP000826271"/>
    </source>
</evidence>
<dbReference type="EMBL" id="WHWC01000006">
    <property type="protein sequence ID" value="KAG8380536.1"/>
    <property type="molecule type" value="Genomic_DNA"/>
</dbReference>
<evidence type="ECO:0000256" key="1">
    <source>
        <dbReference type="SAM" id="MobiDB-lite"/>
    </source>
</evidence>
<evidence type="ECO:0000313" key="2">
    <source>
        <dbReference type="EMBL" id="KAG8380536.1"/>
    </source>
</evidence>
<feature type="compositionally biased region" description="Basic and acidic residues" evidence="1">
    <location>
        <begin position="124"/>
        <end position="146"/>
    </location>
</feature>
<gene>
    <name evidence="2" type="ORF">BUALT_Bualt06G0025800</name>
</gene>